<proteinExistence type="predicted"/>
<sequence>MVNQISPFQGYQLCCMQDDFILN</sequence>
<accession>T1KTU6</accession>
<organism evidence="1 2">
    <name type="scientific">Tetranychus urticae</name>
    <name type="common">Two-spotted spider mite</name>
    <dbReference type="NCBI Taxonomy" id="32264"/>
    <lineage>
        <taxon>Eukaryota</taxon>
        <taxon>Metazoa</taxon>
        <taxon>Ecdysozoa</taxon>
        <taxon>Arthropoda</taxon>
        <taxon>Chelicerata</taxon>
        <taxon>Arachnida</taxon>
        <taxon>Acari</taxon>
        <taxon>Acariformes</taxon>
        <taxon>Trombidiformes</taxon>
        <taxon>Prostigmata</taxon>
        <taxon>Eleutherengona</taxon>
        <taxon>Raphignathae</taxon>
        <taxon>Tetranychoidea</taxon>
        <taxon>Tetranychidae</taxon>
        <taxon>Tetranychus</taxon>
    </lineage>
</organism>
<reference evidence="2" key="1">
    <citation type="submission" date="2011-08" db="EMBL/GenBank/DDBJ databases">
        <authorList>
            <person name="Rombauts S."/>
        </authorList>
    </citation>
    <scope>NUCLEOTIDE SEQUENCE</scope>
    <source>
        <strain evidence="2">London</strain>
    </source>
</reference>
<dbReference type="EnsemblMetazoa" id="tetur21g01060.1">
    <property type="protein sequence ID" value="tetur21g01060.1"/>
    <property type="gene ID" value="tetur21g01060"/>
</dbReference>
<dbReference type="AlphaFoldDB" id="T1KTU6"/>
<name>T1KTU6_TETUR</name>
<protein>
    <submittedName>
        <fullName evidence="1">Uncharacterized protein</fullName>
    </submittedName>
</protein>
<reference evidence="1" key="2">
    <citation type="submission" date="2015-06" db="UniProtKB">
        <authorList>
            <consortium name="EnsemblMetazoa"/>
        </authorList>
    </citation>
    <scope>IDENTIFICATION</scope>
</reference>
<dbReference type="Proteomes" id="UP000015104">
    <property type="component" value="Unassembled WGS sequence"/>
</dbReference>
<dbReference type="HOGENOM" id="CLU_3423478_0_0_1"/>
<keyword evidence="2" id="KW-1185">Reference proteome</keyword>
<dbReference type="EMBL" id="CAEY01000546">
    <property type="status" value="NOT_ANNOTATED_CDS"/>
    <property type="molecule type" value="Genomic_DNA"/>
</dbReference>
<evidence type="ECO:0000313" key="1">
    <source>
        <dbReference type="EnsemblMetazoa" id="tetur21g01060.1"/>
    </source>
</evidence>
<evidence type="ECO:0000313" key="2">
    <source>
        <dbReference type="Proteomes" id="UP000015104"/>
    </source>
</evidence>